<dbReference type="RefSeq" id="XP_015078303.1">
    <property type="nucleotide sequence ID" value="XM_015222817.1"/>
</dbReference>
<accession>A0ABM1GZS9</accession>
<sequence length="201" mass="22186">MSVEEYSLTFTMMSKYATSLVSKPSDEMSRFVMGVADLVREECCTSMLQDDMTLATLMVCAQSMEESKVKRMFTNLNISGPSEQDQPRFKKRAQNQEGPSAPEVKLEKGGAYQDGKPTCATCGKKHYGKKCLADTSGCFHCGKDDHKVRDCRTIVARGIEGKQVTPNVPGNDSTKAKARFYALRARGSKSYGDDDDDVGKF</sequence>
<dbReference type="InterPro" id="IPR001878">
    <property type="entry name" value="Znf_CCHC"/>
</dbReference>
<organism evidence="4 5">
    <name type="scientific">Solanum pennellii</name>
    <name type="common">Tomato</name>
    <name type="synonym">Lycopersicon pennellii</name>
    <dbReference type="NCBI Taxonomy" id="28526"/>
    <lineage>
        <taxon>Eukaryota</taxon>
        <taxon>Viridiplantae</taxon>
        <taxon>Streptophyta</taxon>
        <taxon>Embryophyta</taxon>
        <taxon>Tracheophyta</taxon>
        <taxon>Spermatophyta</taxon>
        <taxon>Magnoliopsida</taxon>
        <taxon>eudicotyledons</taxon>
        <taxon>Gunneridae</taxon>
        <taxon>Pentapetalae</taxon>
        <taxon>asterids</taxon>
        <taxon>lamiids</taxon>
        <taxon>Solanales</taxon>
        <taxon>Solanaceae</taxon>
        <taxon>Solanoideae</taxon>
        <taxon>Solaneae</taxon>
        <taxon>Solanum</taxon>
        <taxon>Solanum subgen. Lycopersicon</taxon>
    </lineage>
</organism>
<reference evidence="5" key="2">
    <citation type="submission" date="2025-08" db="UniProtKB">
        <authorList>
            <consortium name="RefSeq"/>
        </authorList>
    </citation>
    <scope>IDENTIFICATION</scope>
</reference>
<dbReference type="Gene3D" id="4.10.60.10">
    <property type="entry name" value="Zinc finger, CCHC-type"/>
    <property type="match status" value="1"/>
</dbReference>
<feature type="domain" description="CCHC-type" evidence="3">
    <location>
        <begin position="138"/>
        <end position="152"/>
    </location>
</feature>
<dbReference type="SUPFAM" id="SSF57756">
    <property type="entry name" value="Retrovirus zinc finger-like domains"/>
    <property type="match status" value="1"/>
</dbReference>
<evidence type="ECO:0000256" key="2">
    <source>
        <dbReference type="SAM" id="MobiDB-lite"/>
    </source>
</evidence>
<dbReference type="GeneID" id="107022110"/>
<dbReference type="SMART" id="SM00343">
    <property type="entry name" value="ZnF_C2HC"/>
    <property type="match status" value="2"/>
</dbReference>
<gene>
    <name evidence="5" type="primary">LOC107022110</name>
</gene>
<dbReference type="PANTHER" id="PTHR34482:SF57">
    <property type="entry name" value="RETROTRANSPOSON GAG DOMAIN-CONTAINING PROTEIN"/>
    <property type="match status" value="1"/>
</dbReference>
<evidence type="ECO:0000313" key="4">
    <source>
        <dbReference type="Proteomes" id="UP000694930"/>
    </source>
</evidence>
<dbReference type="PANTHER" id="PTHR34482">
    <property type="entry name" value="DNA DAMAGE-INDUCIBLE PROTEIN 1-LIKE"/>
    <property type="match status" value="1"/>
</dbReference>
<protein>
    <submittedName>
        <fullName evidence="5">Uncharacterized protein LOC107022110</fullName>
    </submittedName>
</protein>
<dbReference type="InterPro" id="IPR036875">
    <property type="entry name" value="Znf_CCHC_sf"/>
</dbReference>
<evidence type="ECO:0000313" key="5">
    <source>
        <dbReference type="RefSeq" id="XP_015078303.1"/>
    </source>
</evidence>
<proteinExistence type="predicted"/>
<keyword evidence="1" id="KW-0863">Zinc-finger</keyword>
<dbReference type="PROSITE" id="PS50158">
    <property type="entry name" value="ZF_CCHC"/>
    <property type="match status" value="1"/>
</dbReference>
<keyword evidence="4" id="KW-1185">Reference proteome</keyword>
<feature type="region of interest" description="Disordered" evidence="2">
    <location>
        <begin position="77"/>
        <end position="109"/>
    </location>
</feature>
<dbReference type="Proteomes" id="UP000694930">
    <property type="component" value="Chromosome 6"/>
</dbReference>
<reference evidence="4" key="1">
    <citation type="journal article" date="2014" name="Nat. Genet.">
        <title>The genome of the stress-tolerant wild tomato species Solanum pennellii.</title>
        <authorList>
            <person name="Bolger A."/>
            <person name="Scossa F."/>
            <person name="Bolger M.E."/>
            <person name="Lanz C."/>
            <person name="Maumus F."/>
            <person name="Tohge T."/>
            <person name="Quesneville H."/>
            <person name="Alseekh S."/>
            <person name="Sorensen I."/>
            <person name="Lichtenstein G."/>
            <person name="Fich E.A."/>
            <person name="Conte M."/>
            <person name="Keller H."/>
            <person name="Schneeberger K."/>
            <person name="Schwacke R."/>
            <person name="Ofner I."/>
            <person name="Vrebalov J."/>
            <person name="Xu Y."/>
            <person name="Osorio S."/>
            <person name="Aflitos S.A."/>
            <person name="Schijlen E."/>
            <person name="Jimenez-Gomez J.M."/>
            <person name="Ryngajllo M."/>
            <person name="Kimura S."/>
            <person name="Kumar R."/>
            <person name="Koenig D."/>
            <person name="Headland L.R."/>
            <person name="Maloof J.N."/>
            <person name="Sinha N."/>
            <person name="van Ham R.C."/>
            <person name="Lankhorst R.K."/>
            <person name="Mao L."/>
            <person name="Vogel A."/>
            <person name="Arsova B."/>
            <person name="Panstruga R."/>
            <person name="Fei Z."/>
            <person name="Rose J.K."/>
            <person name="Zamir D."/>
            <person name="Carrari F."/>
            <person name="Giovannoni J.J."/>
            <person name="Weigel D."/>
            <person name="Usadel B."/>
            <person name="Fernie A.R."/>
        </authorList>
    </citation>
    <scope>NUCLEOTIDE SEQUENCE [LARGE SCALE GENOMIC DNA]</scope>
    <source>
        <strain evidence="4">cv. LA0716</strain>
    </source>
</reference>
<evidence type="ECO:0000256" key="1">
    <source>
        <dbReference type="PROSITE-ProRule" id="PRU00047"/>
    </source>
</evidence>
<keyword evidence="1" id="KW-0479">Metal-binding</keyword>
<keyword evidence="1" id="KW-0862">Zinc</keyword>
<evidence type="ECO:0000259" key="3">
    <source>
        <dbReference type="PROSITE" id="PS50158"/>
    </source>
</evidence>
<name>A0ABM1GZS9_SOLPN</name>